<feature type="domain" description="Subtilisin inhibitor" evidence="10">
    <location>
        <begin position="25"/>
        <end position="107"/>
    </location>
</feature>
<comment type="subcellular location">
    <subcellularLocation>
        <location evidence="1">Secreted</location>
    </subcellularLocation>
</comment>
<evidence type="ECO:0000256" key="8">
    <source>
        <dbReference type="RuleBase" id="RU003471"/>
    </source>
</evidence>
<keyword evidence="7" id="KW-1015">Disulfide bond</keyword>
<keyword evidence="12" id="KW-1185">Reference proteome</keyword>
<sequence>MPNLVPGVLAGAVIALLSASPEPATSLRLTLDHPGRDSSRSVTLRCGPPGGDHPAAARACSELDGSGGRFEHAPDGRMCTAVHSPVVARAEGRWRGRSVRFREEYGNDCVMRSRTGTLFAF</sequence>
<dbReference type="InterPro" id="IPR036819">
    <property type="entry name" value="Subtilisin_inhibitor-like_sf"/>
</dbReference>
<evidence type="ECO:0000256" key="6">
    <source>
        <dbReference type="ARBA" id="ARBA00022900"/>
    </source>
</evidence>
<comment type="subunit">
    <text evidence="3">Homodimer.</text>
</comment>
<comment type="caution">
    <text evidence="11">The sequence shown here is derived from an EMBL/GenBank/DDBJ whole genome shotgun (WGS) entry which is preliminary data.</text>
</comment>
<evidence type="ECO:0000256" key="3">
    <source>
        <dbReference type="ARBA" id="ARBA00011738"/>
    </source>
</evidence>
<evidence type="ECO:0000259" key="10">
    <source>
        <dbReference type="Pfam" id="PF00720"/>
    </source>
</evidence>
<accession>A0A543IL85</accession>
<dbReference type="RefSeq" id="WP_141972808.1">
    <property type="nucleotide sequence ID" value="NZ_VFPO01000001.1"/>
</dbReference>
<dbReference type="GO" id="GO:0004867">
    <property type="term" value="F:serine-type endopeptidase inhibitor activity"/>
    <property type="evidence" value="ECO:0007669"/>
    <property type="project" value="UniProtKB-KW"/>
</dbReference>
<dbReference type="OrthoDB" id="4567948at2"/>
<proteinExistence type="inferred from homology"/>
<keyword evidence="6 8" id="KW-0722">Serine protease inhibitor</keyword>
<feature type="compositionally biased region" description="Basic and acidic residues" evidence="9">
    <location>
        <begin position="30"/>
        <end position="39"/>
    </location>
</feature>
<dbReference type="EMBL" id="VFPO01000001">
    <property type="protein sequence ID" value="TQM71341.1"/>
    <property type="molecule type" value="Genomic_DNA"/>
</dbReference>
<dbReference type="Gene3D" id="3.30.350.10">
    <property type="entry name" value="Subtilisin inhibitor-like"/>
    <property type="match status" value="1"/>
</dbReference>
<evidence type="ECO:0000256" key="9">
    <source>
        <dbReference type="SAM" id="MobiDB-lite"/>
    </source>
</evidence>
<reference evidence="11 12" key="1">
    <citation type="submission" date="2019-06" db="EMBL/GenBank/DDBJ databases">
        <title>Sequencing the genomes of 1000 actinobacteria strains.</title>
        <authorList>
            <person name="Klenk H.-P."/>
        </authorList>
    </citation>
    <scope>NUCLEOTIDE SEQUENCE [LARGE SCALE GENOMIC DNA]</scope>
    <source>
        <strain evidence="11 12">DSM 45043</strain>
    </source>
</reference>
<dbReference type="SUPFAM" id="SSF55399">
    <property type="entry name" value="Subtilisin inhibitor"/>
    <property type="match status" value="1"/>
</dbReference>
<dbReference type="Pfam" id="PF00720">
    <property type="entry name" value="SSI"/>
    <property type="match status" value="1"/>
</dbReference>
<keyword evidence="4" id="KW-0964">Secreted</keyword>
<evidence type="ECO:0000313" key="12">
    <source>
        <dbReference type="Proteomes" id="UP000316706"/>
    </source>
</evidence>
<dbReference type="PRINTS" id="PR00294">
    <property type="entry name" value="SSBTLNINHBTR"/>
</dbReference>
<organism evidence="11 12">
    <name type="scientific">Actinomadura hallensis</name>
    <dbReference type="NCBI Taxonomy" id="337895"/>
    <lineage>
        <taxon>Bacteria</taxon>
        <taxon>Bacillati</taxon>
        <taxon>Actinomycetota</taxon>
        <taxon>Actinomycetes</taxon>
        <taxon>Streptosporangiales</taxon>
        <taxon>Thermomonosporaceae</taxon>
        <taxon>Actinomadura</taxon>
    </lineage>
</organism>
<name>A0A543IL85_9ACTN</name>
<gene>
    <name evidence="11" type="ORF">FHX41_5106</name>
</gene>
<evidence type="ECO:0000313" key="11">
    <source>
        <dbReference type="EMBL" id="TQM71341.1"/>
    </source>
</evidence>
<evidence type="ECO:0000256" key="5">
    <source>
        <dbReference type="ARBA" id="ARBA00022690"/>
    </source>
</evidence>
<protein>
    <submittedName>
        <fullName evidence="11">Subtilisin inhibitor-like</fullName>
    </submittedName>
</protein>
<evidence type="ECO:0000256" key="2">
    <source>
        <dbReference type="ARBA" id="ARBA00010472"/>
    </source>
</evidence>
<comment type="similarity">
    <text evidence="2 8">Belongs to the protease inhibitor I16 (SSI) family.</text>
</comment>
<evidence type="ECO:0000256" key="1">
    <source>
        <dbReference type="ARBA" id="ARBA00004613"/>
    </source>
</evidence>
<evidence type="ECO:0000256" key="7">
    <source>
        <dbReference type="ARBA" id="ARBA00023157"/>
    </source>
</evidence>
<dbReference type="InterPro" id="IPR023549">
    <property type="entry name" value="Subtilisin_inhibitor"/>
</dbReference>
<dbReference type="GO" id="GO:0005576">
    <property type="term" value="C:extracellular region"/>
    <property type="evidence" value="ECO:0007669"/>
    <property type="project" value="UniProtKB-SubCell"/>
</dbReference>
<evidence type="ECO:0000256" key="4">
    <source>
        <dbReference type="ARBA" id="ARBA00022525"/>
    </source>
</evidence>
<dbReference type="InterPro" id="IPR000691">
    <property type="entry name" value="Prot_inh_I16_SSI"/>
</dbReference>
<keyword evidence="5 8" id="KW-0646">Protease inhibitor</keyword>
<dbReference type="AlphaFoldDB" id="A0A543IL85"/>
<dbReference type="Proteomes" id="UP000316706">
    <property type="component" value="Unassembled WGS sequence"/>
</dbReference>
<feature type="region of interest" description="Disordered" evidence="9">
    <location>
        <begin position="27"/>
        <end position="60"/>
    </location>
</feature>